<dbReference type="GO" id="GO:0003676">
    <property type="term" value="F:nucleic acid binding"/>
    <property type="evidence" value="ECO:0007669"/>
    <property type="project" value="InterPro"/>
</dbReference>
<protein>
    <submittedName>
        <fullName evidence="1">Transposable element Tc3 transposase</fullName>
    </submittedName>
</protein>
<dbReference type="InterPro" id="IPR036397">
    <property type="entry name" value="RNaseH_sf"/>
</dbReference>
<proteinExistence type="predicted"/>
<dbReference type="EMBL" id="VIIS01001400">
    <property type="protein sequence ID" value="KAF0298942.1"/>
    <property type="molecule type" value="Genomic_DNA"/>
</dbReference>
<reference evidence="1 2" key="1">
    <citation type="submission" date="2019-07" db="EMBL/GenBank/DDBJ databases">
        <title>Draft genome assembly of a fouling barnacle, Amphibalanus amphitrite (Darwin, 1854): The first reference genome for Thecostraca.</title>
        <authorList>
            <person name="Kim W."/>
        </authorList>
    </citation>
    <scope>NUCLEOTIDE SEQUENCE [LARGE SCALE GENOMIC DNA]</scope>
    <source>
        <strain evidence="1">SNU_AA5</strain>
        <tissue evidence="1">Soma without cirri and trophi</tissue>
    </source>
</reference>
<sequence>MDSCEFWLTHDEEWFERVLWSDEKWFVLHPSPNKKNTVCWSPENPNKLVPCKKAQGQKVMAWVGVVDGKCQPVHWFTGSVNSDAYLEMMQTVVWPAVRARATRHQYWFQQDGAPPHVTAPVMDFLHSKFGGRVISRNSEHRWPPYSPDLSCLDFCFWSLVTAQIVRSEPQTLEQLKELVEDFARNMDEEQLRKMARHTRRRAELCRSEGGGHFEHLL</sequence>
<dbReference type="Gene3D" id="3.30.420.10">
    <property type="entry name" value="Ribonuclease H-like superfamily/Ribonuclease H"/>
    <property type="match status" value="1"/>
</dbReference>
<dbReference type="PANTHER" id="PTHR47326">
    <property type="entry name" value="TRANSPOSABLE ELEMENT TC3 TRANSPOSASE-LIKE PROTEIN"/>
    <property type="match status" value="1"/>
</dbReference>
<evidence type="ECO:0000313" key="2">
    <source>
        <dbReference type="Proteomes" id="UP000440578"/>
    </source>
</evidence>
<accession>A0A6A4W7K3</accession>
<evidence type="ECO:0000313" key="1">
    <source>
        <dbReference type="EMBL" id="KAF0298942.1"/>
    </source>
</evidence>
<gene>
    <name evidence="1" type="primary">tc3a_6</name>
    <name evidence="1" type="ORF">FJT64_003713</name>
</gene>
<comment type="caution">
    <text evidence="1">The sequence shown here is derived from an EMBL/GenBank/DDBJ whole genome shotgun (WGS) entry which is preliminary data.</text>
</comment>
<dbReference type="Proteomes" id="UP000440578">
    <property type="component" value="Unassembled WGS sequence"/>
</dbReference>
<organism evidence="1 2">
    <name type="scientific">Amphibalanus amphitrite</name>
    <name type="common">Striped barnacle</name>
    <name type="synonym">Balanus amphitrite</name>
    <dbReference type="NCBI Taxonomy" id="1232801"/>
    <lineage>
        <taxon>Eukaryota</taxon>
        <taxon>Metazoa</taxon>
        <taxon>Ecdysozoa</taxon>
        <taxon>Arthropoda</taxon>
        <taxon>Crustacea</taxon>
        <taxon>Multicrustacea</taxon>
        <taxon>Cirripedia</taxon>
        <taxon>Thoracica</taxon>
        <taxon>Thoracicalcarea</taxon>
        <taxon>Balanomorpha</taxon>
        <taxon>Balanoidea</taxon>
        <taxon>Balanidae</taxon>
        <taxon>Amphibalaninae</taxon>
        <taxon>Amphibalanus</taxon>
    </lineage>
</organism>
<keyword evidence="2" id="KW-1185">Reference proteome</keyword>
<dbReference type="AlphaFoldDB" id="A0A6A4W7K3"/>
<dbReference type="OrthoDB" id="9971063at2759"/>
<name>A0A6A4W7K3_AMPAM</name>
<dbReference type="PANTHER" id="PTHR47326:SF1">
    <property type="entry name" value="HTH PSQ-TYPE DOMAIN-CONTAINING PROTEIN"/>
    <property type="match status" value="1"/>
</dbReference>